<dbReference type="AlphaFoldDB" id="A0A0R1ZFF7"/>
<comment type="caution">
    <text evidence="3">Lacks conserved residue(s) required for the propagation of feature annotation.</text>
</comment>
<feature type="binding site" evidence="3">
    <location>
        <position position="113"/>
    </location>
    <ligand>
        <name>biotin</name>
        <dbReference type="ChEBI" id="CHEBI:57586"/>
    </ligand>
</feature>
<dbReference type="GO" id="GO:0004077">
    <property type="term" value="F:biotin--[biotin carboxyl-carrier protein] ligase activity"/>
    <property type="evidence" value="ECO:0007669"/>
    <property type="project" value="UniProtKB-UniRule"/>
</dbReference>
<dbReference type="InterPro" id="IPR013196">
    <property type="entry name" value="HTH_11"/>
</dbReference>
<dbReference type="GO" id="GO:0005737">
    <property type="term" value="C:cytoplasm"/>
    <property type="evidence" value="ECO:0007669"/>
    <property type="project" value="TreeGrafter"/>
</dbReference>
<evidence type="ECO:0000313" key="5">
    <source>
        <dbReference type="EMBL" id="KRM52949.1"/>
    </source>
</evidence>
<dbReference type="GO" id="GO:0016740">
    <property type="term" value="F:transferase activity"/>
    <property type="evidence" value="ECO:0007669"/>
    <property type="project" value="UniProtKB-ARBA"/>
</dbReference>
<gene>
    <name evidence="3" type="primary">birA</name>
    <name evidence="5" type="ORF">FC64_GL000231</name>
</gene>
<protein>
    <recommendedName>
        <fullName evidence="3">Bifunctional ligase/repressor BirA</fullName>
    </recommendedName>
    <alternativeName>
        <fullName evidence="3">Biotin--[acetyl-CoA-carboxylase] ligase</fullName>
        <ecNumber evidence="3">6.3.4.15</ecNumber>
    </alternativeName>
    <alternativeName>
        <fullName evidence="3">Biotin--protein ligase</fullName>
    </alternativeName>
    <alternativeName>
        <fullName evidence="3">Biotin-[acetyl-CoA carboxylase] synthetase</fullName>
    </alternativeName>
</protein>
<dbReference type="PANTHER" id="PTHR12835:SF5">
    <property type="entry name" value="BIOTIN--PROTEIN LIGASE"/>
    <property type="match status" value="1"/>
</dbReference>
<dbReference type="PATRIC" id="fig|1423820.4.peg.233"/>
<dbReference type="InterPro" id="IPR004143">
    <property type="entry name" value="BPL_LPL_catalytic"/>
</dbReference>
<dbReference type="Proteomes" id="UP000051291">
    <property type="component" value="Unassembled WGS sequence"/>
</dbReference>
<keyword evidence="1 3" id="KW-0436">Ligase</keyword>
<comment type="function">
    <text evidence="3">Acts both as a biotin--[acetyl-CoA-carboxylase] ligase and a repressor.</text>
</comment>
<dbReference type="InterPro" id="IPR036388">
    <property type="entry name" value="WH-like_DNA-bd_sf"/>
</dbReference>
<reference evidence="5 6" key="1">
    <citation type="journal article" date="2015" name="Genome Announc.">
        <title>Expanding the biotechnology potential of lactobacilli through comparative genomics of 213 strains and associated genera.</title>
        <authorList>
            <person name="Sun Z."/>
            <person name="Harris H.M."/>
            <person name="McCann A."/>
            <person name="Guo C."/>
            <person name="Argimon S."/>
            <person name="Zhang W."/>
            <person name="Yang X."/>
            <person name="Jeffery I.B."/>
            <person name="Cooney J.C."/>
            <person name="Kagawa T.F."/>
            <person name="Liu W."/>
            <person name="Song Y."/>
            <person name="Salvetti E."/>
            <person name="Wrobel A."/>
            <person name="Rasinkangas P."/>
            <person name="Parkhill J."/>
            <person name="Rea M.C."/>
            <person name="O'Sullivan O."/>
            <person name="Ritari J."/>
            <person name="Douillard F.P."/>
            <person name="Paul Ross R."/>
            <person name="Yang R."/>
            <person name="Briner A.E."/>
            <person name="Felis G.E."/>
            <person name="de Vos W.M."/>
            <person name="Barrangou R."/>
            <person name="Klaenhammer T.R."/>
            <person name="Caufield P.W."/>
            <person name="Cui Y."/>
            <person name="Zhang H."/>
            <person name="O'Toole P.W."/>
        </authorList>
    </citation>
    <scope>NUCLEOTIDE SEQUENCE [LARGE SCALE GENOMIC DNA]</scope>
    <source>
        <strain evidence="5 6">DSM 20653</strain>
    </source>
</reference>
<keyword evidence="3" id="KW-0067">ATP-binding</keyword>
<evidence type="ECO:0000256" key="2">
    <source>
        <dbReference type="ARBA" id="ARBA00023267"/>
    </source>
</evidence>
<feature type="domain" description="BPL/LPL catalytic" evidence="4">
    <location>
        <begin position="81"/>
        <end position="256"/>
    </location>
</feature>
<dbReference type="NCBIfam" id="TIGR00121">
    <property type="entry name" value="birA_ligase"/>
    <property type="match status" value="1"/>
</dbReference>
<dbReference type="Pfam" id="PF03099">
    <property type="entry name" value="BPL_LplA_LipB"/>
    <property type="match status" value="1"/>
</dbReference>
<keyword evidence="3" id="KW-0805">Transcription regulation</keyword>
<dbReference type="GO" id="GO:0005524">
    <property type="term" value="F:ATP binding"/>
    <property type="evidence" value="ECO:0007669"/>
    <property type="project" value="UniProtKB-UniRule"/>
</dbReference>
<keyword evidence="3" id="KW-0547">Nucleotide-binding</keyword>
<feature type="DNA-binding region" description="H-T-H motif" evidence="3">
    <location>
        <begin position="21"/>
        <end position="40"/>
    </location>
</feature>
<dbReference type="Pfam" id="PF08279">
    <property type="entry name" value="HTH_11"/>
    <property type="match status" value="1"/>
</dbReference>
<keyword evidence="2 3" id="KW-0092">Biotin</keyword>
<dbReference type="GO" id="GO:0009249">
    <property type="term" value="P:protein lipoylation"/>
    <property type="evidence" value="ECO:0007669"/>
    <property type="project" value="UniProtKB-ARBA"/>
</dbReference>
<comment type="caution">
    <text evidence="5">The sequence shown here is derived from an EMBL/GenBank/DDBJ whole genome shotgun (WGS) entry which is preliminary data.</text>
</comment>
<proteinExistence type="inferred from homology"/>
<keyword evidence="6" id="KW-1185">Reference proteome</keyword>
<dbReference type="RefSeq" id="WP_057906385.1">
    <property type="nucleotide sequence ID" value="NZ_AYYZ01000012.1"/>
</dbReference>
<feature type="binding site" evidence="3">
    <location>
        <position position="185"/>
    </location>
    <ligand>
        <name>biotin</name>
        <dbReference type="ChEBI" id="CHEBI:57586"/>
    </ligand>
</feature>
<dbReference type="InterPro" id="IPR036390">
    <property type="entry name" value="WH_DNA-bd_sf"/>
</dbReference>
<dbReference type="CDD" id="cd16442">
    <property type="entry name" value="BPL"/>
    <property type="match status" value="1"/>
</dbReference>
<evidence type="ECO:0000313" key="6">
    <source>
        <dbReference type="Proteomes" id="UP000051291"/>
    </source>
</evidence>
<dbReference type="STRING" id="1423820.FC64_GL000231"/>
<keyword evidence="3" id="KW-0678">Repressor</keyword>
<dbReference type="InterPro" id="IPR003142">
    <property type="entry name" value="BPL_C"/>
</dbReference>
<comment type="similarity">
    <text evidence="3">Belongs to the biotin--protein ligase family.</text>
</comment>
<dbReference type="Gene3D" id="3.30.930.10">
    <property type="entry name" value="Bira Bifunctional Protein, Domain 2"/>
    <property type="match status" value="1"/>
</dbReference>
<dbReference type="InterPro" id="IPR045864">
    <property type="entry name" value="aa-tRNA-synth_II/BPL/LPL"/>
</dbReference>
<dbReference type="EMBL" id="AYYZ01000012">
    <property type="protein sequence ID" value="KRM52949.1"/>
    <property type="molecule type" value="Genomic_DNA"/>
</dbReference>
<dbReference type="GO" id="GO:0006355">
    <property type="term" value="P:regulation of DNA-templated transcription"/>
    <property type="evidence" value="ECO:0007669"/>
    <property type="project" value="UniProtKB-UniRule"/>
</dbReference>
<dbReference type="EC" id="6.3.4.15" evidence="3"/>
<dbReference type="HAMAP" id="MF_00978">
    <property type="entry name" value="Bifunct_BirA"/>
    <property type="match status" value="1"/>
</dbReference>
<sequence length="319" mass="36251">MDFKQEILNLLFTSQDDWISGDELAQKFNISRTMIWKYIKSLENDGFQIKSKRSAGYQLESGYALNNELIEHQLDQPVNVQTFKTINSTNTYLKEYLNGHSLTRPFAVVAEKQTNGYGRFKRDFYSPEHGGIYLSLAIPLNNQPLNPSLITTSIAIGVIHALQKFFPEQNFNVKWVNDLYIGHKKIAGILTEATTDLESLAPTELVIGVGINLTTQDFPEELKSKVQAISDRLPTDLNVIAAELINNLLSVLTDYEDGHYLQEYRQRLNLMSKQIDMQVGPELIHGEVVDLSNDGGLVVKDKQNHLQTYYSGEVQKIYF</sequence>
<dbReference type="PANTHER" id="PTHR12835">
    <property type="entry name" value="BIOTIN PROTEIN LIGASE"/>
    <property type="match status" value="1"/>
</dbReference>
<dbReference type="InterPro" id="IPR030855">
    <property type="entry name" value="Bifunct_BirA"/>
</dbReference>
<accession>A0A0R1ZFF7</accession>
<dbReference type="SUPFAM" id="SSF55681">
    <property type="entry name" value="Class II aaRS and biotin synthetases"/>
    <property type="match status" value="1"/>
</dbReference>
<dbReference type="InterPro" id="IPR004408">
    <property type="entry name" value="Biotin_CoA_COase_ligase"/>
</dbReference>
<dbReference type="PROSITE" id="PS51733">
    <property type="entry name" value="BPL_LPL_CATALYTIC"/>
    <property type="match status" value="1"/>
</dbReference>
<evidence type="ECO:0000259" key="4">
    <source>
        <dbReference type="PROSITE" id="PS51733"/>
    </source>
</evidence>
<evidence type="ECO:0000256" key="3">
    <source>
        <dbReference type="HAMAP-Rule" id="MF_00978"/>
    </source>
</evidence>
<dbReference type="SUPFAM" id="SSF46785">
    <property type="entry name" value="Winged helix' DNA-binding domain"/>
    <property type="match status" value="1"/>
</dbReference>
<keyword evidence="3" id="KW-0238">DNA-binding</keyword>
<evidence type="ECO:0000256" key="1">
    <source>
        <dbReference type="ARBA" id="ARBA00022598"/>
    </source>
</evidence>
<name>A0A0R1ZFF7_9LACO</name>
<dbReference type="Gene3D" id="1.10.10.10">
    <property type="entry name" value="Winged helix-like DNA-binding domain superfamily/Winged helix DNA-binding domain"/>
    <property type="match status" value="1"/>
</dbReference>
<comment type="catalytic activity">
    <reaction evidence="3">
        <text>biotin + L-lysyl-[protein] + ATP = N(6)-biotinyl-L-lysyl-[protein] + AMP + diphosphate + H(+)</text>
        <dbReference type="Rhea" id="RHEA:11756"/>
        <dbReference type="Rhea" id="RHEA-COMP:9752"/>
        <dbReference type="Rhea" id="RHEA-COMP:10505"/>
        <dbReference type="ChEBI" id="CHEBI:15378"/>
        <dbReference type="ChEBI" id="CHEBI:29969"/>
        <dbReference type="ChEBI" id="CHEBI:30616"/>
        <dbReference type="ChEBI" id="CHEBI:33019"/>
        <dbReference type="ChEBI" id="CHEBI:57586"/>
        <dbReference type="ChEBI" id="CHEBI:83144"/>
        <dbReference type="ChEBI" id="CHEBI:456215"/>
        <dbReference type="EC" id="6.3.4.15"/>
    </reaction>
</comment>
<feature type="binding site" evidence="3">
    <location>
        <begin position="88"/>
        <end position="90"/>
    </location>
    <ligand>
        <name>biotin</name>
        <dbReference type="ChEBI" id="CHEBI:57586"/>
    </ligand>
</feature>
<keyword evidence="3" id="KW-0804">Transcription</keyword>
<dbReference type="GO" id="GO:0003677">
    <property type="term" value="F:DNA binding"/>
    <property type="evidence" value="ECO:0007669"/>
    <property type="project" value="UniProtKB-UniRule"/>
</dbReference>
<organism evidence="5 6">
    <name type="scientific">Ligilactobacillus araffinosus DSM 20653</name>
    <dbReference type="NCBI Taxonomy" id="1423820"/>
    <lineage>
        <taxon>Bacteria</taxon>
        <taxon>Bacillati</taxon>
        <taxon>Bacillota</taxon>
        <taxon>Bacilli</taxon>
        <taxon>Lactobacillales</taxon>
        <taxon>Lactobacillaceae</taxon>
        <taxon>Ligilactobacillus</taxon>
    </lineage>
</organism>
<dbReference type="Pfam" id="PF02237">
    <property type="entry name" value="BPL_C"/>
    <property type="match status" value="1"/>
</dbReference>